<dbReference type="EMBL" id="JAVHJL010000003">
    <property type="protein sequence ID" value="KAK6507668.1"/>
    <property type="molecule type" value="Genomic_DNA"/>
</dbReference>
<dbReference type="GO" id="GO:0004867">
    <property type="term" value="F:serine-type endopeptidase inhibitor activity"/>
    <property type="evidence" value="ECO:0007669"/>
    <property type="project" value="InterPro"/>
</dbReference>
<dbReference type="InterPro" id="IPR031755">
    <property type="entry name" value="Inhibitor_I66"/>
</dbReference>
<protein>
    <submittedName>
        <fullName evidence="1">Uncharacterized protein</fullName>
    </submittedName>
</protein>
<comment type="caution">
    <text evidence="1">The sequence shown here is derived from an EMBL/GenBank/DDBJ whole genome shotgun (WGS) entry which is preliminary data.</text>
</comment>
<evidence type="ECO:0000313" key="1">
    <source>
        <dbReference type="EMBL" id="KAK6507668.1"/>
    </source>
</evidence>
<dbReference type="CDD" id="cd23428">
    <property type="entry name" value="beta-trefoil_Ricin_SPI"/>
    <property type="match status" value="1"/>
</dbReference>
<dbReference type="Proteomes" id="UP001370758">
    <property type="component" value="Unassembled WGS sequence"/>
</dbReference>
<gene>
    <name evidence="1" type="ORF">TWF481_006091</name>
</gene>
<reference evidence="1 2" key="1">
    <citation type="submission" date="2023-08" db="EMBL/GenBank/DDBJ databases">
        <authorList>
            <person name="Palmer J.M."/>
        </authorList>
    </citation>
    <scope>NUCLEOTIDE SEQUENCE [LARGE SCALE GENOMIC DNA]</scope>
    <source>
        <strain evidence="1 2">TWF481</strain>
    </source>
</reference>
<keyword evidence="2" id="KW-1185">Reference proteome</keyword>
<proteinExistence type="predicted"/>
<dbReference type="Pfam" id="PF16850">
    <property type="entry name" value="Inhibitor_I66"/>
    <property type="match status" value="1"/>
</dbReference>
<dbReference type="AlphaFoldDB" id="A0AAV9WFV7"/>
<accession>A0AAV9WFV7</accession>
<dbReference type="Gene3D" id="2.80.10.50">
    <property type="match status" value="1"/>
</dbReference>
<organism evidence="1 2">
    <name type="scientific">Arthrobotrys musiformis</name>
    <dbReference type="NCBI Taxonomy" id="47236"/>
    <lineage>
        <taxon>Eukaryota</taxon>
        <taxon>Fungi</taxon>
        <taxon>Dikarya</taxon>
        <taxon>Ascomycota</taxon>
        <taxon>Pezizomycotina</taxon>
        <taxon>Orbiliomycetes</taxon>
        <taxon>Orbiliales</taxon>
        <taxon>Orbiliaceae</taxon>
        <taxon>Arthrobotrys</taxon>
    </lineage>
</organism>
<sequence length="168" mass="18351">MSDLESGLYTIKCKLRDAPVGRHPVEDRTFNPKPVYALGEGNESPQWLVEKCEDGYILTNKGGRAAAIDGALFAILSEEENADKWVIEAQRHQGENLYTVKTKEGLGWAQVSEVGSEPDSFIIAVKELAVRESLPVQYLPNSLFEFSPVALAEGAGASETTPVVDIQE</sequence>
<name>A0AAV9WFV7_9PEZI</name>
<evidence type="ECO:0000313" key="2">
    <source>
        <dbReference type="Proteomes" id="UP001370758"/>
    </source>
</evidence>